<feature type="region of interest" description="Disordered" evidence="7">
    <location>
        <begin position="62"/>
        <end position="90"/>
    </location>
</feature>
<dbReference type="GO" id="GO:0003924">
    <property type="term" value="F:GTPase activity"/>
    <property type="evidence" value="ECO:0007669"/>
    <property type="project" value="InterPro"/>
</dbReference>
<dbReference type="GO" id="GO:0005737">
    <property type="term" value="C:cytoplasm"/>
    <property type="evidence" value="ECO:0007669"/>
    <property type="project" value="TreeGrafter"/>
</dbReference>
<reference evidence="8 9" key="1">
    <citation type="journal article" date="2012" name="BMC Genomics">
        <title>Comparative genomics of the white-rot fungi, Phanerochaete carnosa and P. chrysosporium, to elucidate the genetic basis of the distinct wood types they colonize.</title>
        <authorList>
            <person name="Suzuki H."/>
            <person name="MacDonald J."/>
            <person name="Syed K."/>
            <person name="Salamov A."/>
            <person name="Hori C."/>
            <person name="Aerts A."/>
            <person name="Henrissat B."/>
            <person name="Wiebenga A."/>
            <person name="vanKuyk P.A."/>
            <person name="Barry K."/>
            <person name="Lindquist E."/>
            <person name="LaButti K."/>
            <person name="Lapidus A."/>
            <person name="Lucas S."/>
            <person name="Coutinho P."/>
            <person name="Gong Y."/>
            <person name="Samejima M."/>
            <person name="Mahadevan R."/>
            <person name="Abou-Zaid M."/>
            <person name="de Vries R.P."/>
            <person name="Igarashi K."/>
            <person name="Yadav J.S."/>
            <person name="Grigoriev I.V."/>
            <person name="Master E.R."/>
        </authorList>
    </citation>
    <scope>NUCLEOTIDE SEQUENCE [LARGE SCALE GENOMIC DNA]</scope>
    <source>
        <strain evidence="8 9">HHB-10118-sp</strain>
    </source>
</reference>
<feature type="compositionally biased region" description="Basic and acidic residues" evidence="7">
    <location>
        <begin position="165"/>
        <end position="179"/>
    </location>
</feature>
<feature type="binding site" evidence="6">
    <location>
        <position position="259"/>
    </location>
    <ligand>
        <name>Mg(2+)</name>
        <dbReference type="ChEBI" id="CHEBI:18420"/>
    </ligand>
</feature>
<dbReference type="GO" id="GO:0031683">
    <property type="term" value="F:G-protein beta/gamma-subunit complex binding"/>
    <property type="evidence" value="ECO:0007669"/>
    <property type="project" value="InterPro"/>
</dbReference>
<feature type="binding site" evidence="5">
    <location>
        <begin position="253"/>
        <end position="259"/>
    </location>
    <ligand>
        <name>GTP</name>
        <dbReference type="ChEBI" id="CHEBI:37565"/>
    </ligand>
</feature>
<dbReference type="Gene3D" id="1.10.400.10">
    <property type="entry name" value="GI Alpha 1, domain 2-like"/>
    <property type="match status" value="1"/>
</dbReference>
<gene>
    <name evidence="8" type="ORF">PHACADRAFT_253262</name>
</gene>
<keyword evidence="4" id="KW-0807">Transducer</keyword>
<dbReference type="GO" id="GO:0005834">
    <property type="term" value="C:heterotrimeric G-protein complex"/>
    <property type="evidence" value="ECO:0007669"/>
    <property type="project" value="TreeGrafter"/>
</dbReference>
<dbReference type="HOGENOM" id="CLU_014184_1_1_1"/>
<dbReference type="GO" id="GO:0046872">
    <property type="term" value="F:metal ion binding"/>
    <property type="evidence" value="ECO:0007669"/>
    <property type="project" value="UniProtKB-KW"/>
</dbReference>
<dbReference type="STRING" id="650164.K5WB81"/>
<dbReference type="GO" id="GO:0007188">
    <property type="term" value="P:adenylate cyclase-modulating G protein-coupled receptor signaling pathway"/>
    <property type="evidence" value="ECO:0007669"/>
    <property type="project" value="TreeGrafter"/>
</dbReference>
<dbReference type="PANTHER" id="PTHR10218">
    <property type="entry name" value="GTP-BINDING PROTEIN ALPHA SUBUNIT"/>
    <property type="match status" value="1"/>
</dbReference>
<protein>
    <recommendedName>
        <fullName evidence="10">G-alpha-domain-containing protein</fullName>
    </recommendedName>
</protein>
<dbReference type="RefSeq" id="XP_007394099.1">
    <property type="nucleotide sequence ID" value="XM_007394037.1"/>
</dbReference>
<dbReference type="Pfam" id="PF00503">
    <property type="entry name" value="G-alpha"/>
    <property type="match status" value="1"/>
</dbReference>
<evidence type="ECO:0000256" key="5">
    <source>
        <dbReference type="PIRSR" id="PIRSR601019-1"/>
    </source>
</evidence>
<accession>K5WB81</accession>
<dbReference type="InterPro" id="IPR001019">
    <property type="entry name" value="Gprotein_alpha_su"/>
</dbReference>
<sequence>MKMLLLGQSESGKSTTLKTMQMAYTPKAWAQERASWKAVIQLNLIRSINTIVDALAEELSAPQSPATRHSLHSSDEGHSPPTDQLLIPQDRRGPLMMLRMRLTPLRQVETDLKMRLGAGADEIVDASLMSGVEAMMATPFDDSTYPTPSRRFTPKEAVVRSHRAWKEREKARKEKDRALTMRPNSPSDPRDTATDVLVGCADDMSALWLDPVVRDIVRRRRVMSQLGDSAEYFLTCISRIATRDYKPSDNDVLRARIRTLGVQEYNLTFEVYDSLDDTRGLAREWAIYDVGGSRTSRAAWLPYFSDINCILFLAPISAFDERLAEDKRINRLEDSFILWLSICKSELLKGAIFILFMNKCDLLESKINAGIQVSRYMTSYGSRPNDFASFSSYLKTKFKDVQSANSPEKRAFYGYMTSVVDYEATAKTLASVRDGIIQLHLRDAAFVG</sequence>
<dbReference type="Gene3D" id="3.40.50.300">
    <property type="entry name" value="P-loop containing nucleotide triphosphate hydrolases"/>
    <property type="match status" value="2"/>
</dbReference>
<keyword evidence="6" id="KW-0460">Magnesium</keyword>
<evidence type="ECO:0000256" key="1">
    <source>
        <dbReference type="ARBA" id="ARBA00022723"/>
    </source>
</evidence>
<dbReference type="InParanoid" id="K5WB81"/>
<keyword evidence="9" id="KW-1185">Reference proteome</keyword>
<name>K5WB81_PHACS</name>
<dbReference type="SUPFAM" id="SSF47895">
    <property type="entry name" value="Transducin (alpha subunit), insertion domain"/>
    <property type="match status" value="1"/>
</dbReference>
<proteinExistence type="predicted"/>
<dbReference type="OrthoDB" id="5817230at2759"/>
<dbReference type="EMBL" id="JH930471">
    <property type="protein sequence ID" value="EKM56244.1"/>
    <property type="molecule type" value="Genomic_DNA"/>
</dbReference>
<dbReference type="GO" id="GO:0001664">
    <property type="term" value="F:G protein-coupled receptor binding"/>
    <property type="evidence" value="ECO:0007669"/>
    <property type="project" value="TreeGrafter"/>
</dbReference>
<evidence type="ECO:0000256" key="3">
    <source>
        <dbReference type="ARBA" id="ARBA00023134"/>
    </source>
</evidence>
<evidence type="ECO:0000256" key="2">
    <source>
        <dbReference type="ARBA" id="ARBA00022741"/>
    </source>
</evidence>
<keyword evidence="3 5" id="KW-0342">GTP-binding</keyword>
<dbReference type="InterPro" id="IPR027417">
    <property type="entry name" value="P-loop_NTPase"/>
</dbReference>
<feature type="binding site" evidence="5">
    <location>
        <begin position="358"/>
        <end position="361"/>
    </location>
    <ligand>
        <name>GTP</name>
        <dbReference type="ChEBI" id="CHEBI:37565"/>
    </ligand>
</feature>
<keyword evidence="1 6" id="KW-0479">Metal-binding</keyword>
<dbReference type="SMART" id="SM00275">
    <property type="entry name" value="G_alpha"/>
    <property type="match status" value="1"/>
</dbReference>
<dbReference type="FunFam" id="3.40.50.300:FF:000692">
    <property type="entry name" value="Guanine nucleotide-binding protein subunit alpha"/>
    <property type="match status" value="1"/>
</dbReference>
<evidence type="ECO:0000313" key="9">
    <source>
        <dbReference type="Proteomes" id="UP000008370"/>
    </source>
</evidence>
<dbReference type="PANTHER" id="PTHR10218:SF360">
    <property type="entry name" value="GUANINE NUCLEOTIDE-BINDING PROTEIN SUBUNIT ALPHA HOMOLOG"/>
    <property type="match status" value="1"/>
</dbReference>
<evidence type="ECO:0000256" key="6">
    <source>
        <dbReference type="PIRSR" id="PIRSR601019-2"/>
    </source>
</evidence>
<keyword evidence="2 5" id="KW-0547">Nucleotide-binding</keyword>
<organism evidence="8 9">
    <name type="scientific">Phanerochaete carnosa (strain HHB-10118-sp)</name>
    <name type="common">White-rot fungus</name>
    <name type="synonym">Peniophora carnosa</name>
    <dbReference type="NCBI Taxonomy" id="650164"/>
    <lineage>
        <taxon>Eukaryota</taxon>
        <taxon>Fungi</taxon>
        <taxon>Dikarya</taxon>
        <taxon>Basidiomycota</taxon>
        <taxon>Agaricomycotina</taxon>
        <taxon>Agaricomycetes</taxon>
        <taxon>Polyporales</taxon>
        <taxon>Phanerochaetaceae</taxon>
        <taxon>Phanerochaete</taxon>
    </lineage>
</organism>
<dbReference type="InterPro" id="IPR011025">
    <property type="entry name" value="GproteinA_insert"/>
</dbReference>
<feature type="binding site" evidence="5">
    <location>
        <begin position="228"/>
        <end position="229"/>
    </location>
    <ligand>
        <name>GTP</name>
        <dbReference type="ChEBI" id="CHEBI:37565"/>
    </ligand>
</feature>
<evidence type="ECO:0008006" key="10">
    <source>
        <dbReference type="Google" id="ProtNLM"/>
    </source>
</evidence>
<dbReference type="SUPFAM" id="SSF52540">
    <property type="entry name" value="P-loop containing nucleoside triphosphate hydrolases"/>
    <property type="match status" value="1"/>
</dbReference>
<dbReference type="PRINTS" id="PR00318">
    <property type="entry name" value="GPROTEINA"/>
</dbReference>
<dbReference type="PROSITE" id="PS51882">
    <property type="entry name" value="G_ALPHA"/>
    <property type="match status" value="1"/>
</dbReference>
<dbReference type="GO" id="GO:0005525">
    <property type="term" value="F:GTP binding"/>
    <property type="evidence" value="ECO:0007669"/>
    <property type="project" value="UniProtKB-KW"/>
</dbReference>
<evidence type="ECO:0000256" key="4">
    <source>
        <dbReference type="ARBA" id="ARBA00023224"/>
    </source>
</evidence>
<dbReference type="KEGG" id="pco:PHACADRAFT_253262"/>
<evidence type="ECO:0000256" key="7">
    <source>
        <dbReference type="SAM" id="MobiDB-lite"/>
    </source>
</evidence>
<feature type="region of interest" description="Disordered" evidence="7">
    <location>
        <begin position="165"/>
        <end position="192"/>
    </location>
</feature>
<dbReference type="Proteomes" id="UP000008370">
    <property type="component" value="Unassembled WGS sequence"/>
</dbReference>
<dbReference type="GeneID" id="18915721"/>
<evidence type="ECO:0000313" key="8">
    <source>
        <dbReference type="EMBL" id="EKM56244.1"/>
    </source>
</evidence>
<dbReference type="AlphaFoldDB" id="K5WB81"/>